<accession>X1RRJ4</accession>
<evidence type="ECO:0000256" key="1">
    <source>
        <dbReference type="SAM" id="Phobius"/>
    </source>
</evidence>
<reference evidence="2" key="1">
    <citation type="journal article" date="2014" name="Front. Microbiol.">
        <title>High frequency of phylogenetically diverse reductive dehalogenase-homologous genes in deep subseafloor sedimentary metagenomes.</title>
        <authorList>
            <person name="Kawai M."/>
            <person name="Futagami T."/>
            <person name="Toyoda A."/>
            <person name="Takaki Y."/>
            <person name="Nishi S."/>
            <person name="Hori S."/>
            <person name="Arai W."/>
            <person name="Tsubouchi T."/>
            <person name="Morono Y."/>
            <person name="Uchiyama I."/>
            <person name="Ito T."/>
            <person name="Fujiyama A."/>
            <person name="Inagaki F."/>
            <person name="Takami H."/>
        </authorList>
    </citation>
    <scope>NUCLEOTIDE SEQUENCE</scope>
    <source>
        <strain evidence="2">Expedition CK06-06</strain>
    </source>
</reference>
<dbReference type="AlphaFoldDB" id="X1RRJ4"/>
<feature type="transmembrane region" description="Helical" evidence="1">
    <location>
        <begin position="26"/>
        <end position="49"/>
    </location>
</feature>
<organism evidence="2">
    <name type="scientific">marine sediment metagenome</name>
    <dbReference type="NCBI Taxonomy" id="412755"/>
    <lineage>
        <taxon>unclassified sequences</taxon>
        <taxon>metagenomes</taxon>
        <taxon>ecological metagenomes</taxon>
    </lineage>
</organism>
<keyword evidence="1" id="KW-0472">Membrane</keyword>
<evidence type="ECO:0000313" key="2">
    <source>
        <dbReference type="EMBL" id="GAI58129.1"/>
    </source>
</evidence>
<keyword evidence="1" id="KW-0812">Transmembrane</keyword>
<keyword evidence="1" id="KW-1133">Transmembrane helix</keyword>
<comment type="caution">
    <text evidence="2">The sequence shown here is derived from an EMBL/GenBank/DDBJ whole genome shotgun (WGS) entry which is preliminary data.</text>
</comment>
<gene>
    <name evidence="2" type="ORF">S06H3_55528</name>
</gene>
<sequence length="79" mass="8879">MTDIFEKIKIKLDPERPTKIISNFKMLPVLFSLPEGLLAEMMTYVGAIFDDAKLLIILAIGIPLAFFMIKKAIALIPSR</sequence>
<protein>
    <submittedName>
        <fullName evidence="2">Uncharacterized protein</fullName>
    </submittedName>
</protein>
<feature type="transmembrane region" description="Helical" evidence="1">
    <location>
        <begin position="55"/>
        <end position="76"/>
    </location>
</feature>
<dbReference type="EMBL" id="BARV01035607">
    <property type="protein sequence ID" value="GAI58129.1"/>
    <property type="molecule type" value="Genomic_DNA"/>
</dbReference>
<name>X1RRJ4_9ZZZZ</name>
<proteinExistence type="predicted"/>